<evidence type="ECO:0000259" key="5">
    <source>
        <dbReference type="Pfam" id="PF16470"/>
    </source>
</evidence>
<sequence>MPSSKKKRTFLQDGPFEVIKTAILLQCIFSSIGAHYAVSENHYVNQWAVEIQGGHEEAKRVAKEHGYDIVKELKPFDNHYLLTHRSVPSRSKRHAHHHTRKLVTDKRDPKASTDLNDNDDDPQPRYDPTNENKHGTRCAGEIAMVANNSMCGVGIAYNANIGERSKNTGVIKAVKLVLHGTKELPDHVHRAGGARIYDNNYNKVIDERERTGSVESILHEFRDMMHIKDTREVW</sequence>
<dbReference type="GO" id="GO:0004252">
    <property type="term" value="F:serine-type endopeptidase activity"/>
    <property type="evidence" value="ECO:0007669"/>
    <property type="project" value="UniProtKB-EC"/>
</dbReference>
<dbReference type="OrthoDB" id="300641at2759"/>
<dbReference type="InterPro" id="IPR036852">
    <property type="entry name" value="Peptidase_S8/S53_dom_sf"/>
</dbReference>
<protein>
    <submittedName>
        <fullName evidence="6">PCSK1</fullName>
        <ecNumber evidence="6">3.4.21.93</ecNumber>
    </submittedName>
</protein>
<dbReference type="GO" id="GO:0016485">
    <property type="term" value="P:protein processing"/>
    <property type="evidence" value="ECO:0007669"/>
    <property type="project" value="TreeGrafter"/>
</dbReference>
<keyword evidence="3" id="KW-0720">Serine protease</keyword>
<dbReference type="InterPro" id="IPR032815">
    <property type="entry name" value="S8_pro-domain"/>
</dbReference>
<evidence type="ECO:0000256" key="4">
    <source>
        <dbReference type="SAM" id="MobiDB-lite"/>
    </source>
</evidence>
<reference evidence="6" key="1">
    <citation type="submission" date="2021-03" db="EMBL/GenBank/DDBJ databases">
        <authorList>
            <person name="Bekaert M."/>
        </authorList>
    </citation>
    <scope>NUCLEOTIDE SEQUENCE</scope>
</reference>
<dbReference type="Proteomes" id="UP000683360">
    <property type="component" value="Unassembled WGS sequence"/>
</dbReference>
<dbReference type="PROSITE" id="PS00137">
    <property type="entry name" value="SUBTILASE_HIS"/>
    <property type="match status" value="1"/>
</dbReference>
<dbReference type="PANTHER" id="PTHR42884:SF14">
    <property type="entry name" value="NEUROENDOCRINE CONVERTASE 1"/>
    <property type="match status" value="1"/>
</dbReference>
<name>A0A8S3PSE8_MYTED</name>
<dbReference type="InterPro" id="IPR022398">
    <property type="entry name" value="Peptidase_S8_His-AS"/>
</dbReference>
<feature type="compositionally biased region" description="Basic and acidic residues" evidence="4">
    <location>
        <begin position="122"/>
        <end position="134"/>
    </location>
</feature>
<proteinExistence type="predicted"/>
<keyword evidence="2 6" id="KW-0378">Hydrolase</keyword>
<dbReference type="GO" id="GO:0005802">
    <property type="term" value="C:trans-Golgi network"/>
    <property type="evidence" value="ECO:0007669"/>
    <property type="project" value="TreeGrafter"/>
</dbReference>
<keyword evidence="1" id="KW-0645">Protease</keyword>
<dbReference type="SUPFAM" id="SSF52743">
    <property type="entry name" value="Subtilisin-like"/>
    <property type="match status" value="1"/>
</dbReference>
<dbReference type="EMBL" id="CAJPWZ010000143">
    <property type="protein sequence ID" value="CAG2186691.1"/>
    <property type="molecule type" value="Genomic_DNA"/>
</dbReference>
<dbReference type="EC" id="3.4.21.93" evidence="6"/>
<dbReference type="GO" id="GO:0000139">
    <property type="term" value="C:Golgi membrane"/>
    <property type="evidence" value="ECO:0007669"/>
    <property type="project" value="TreeGrafter"/>
</dbReference>
<dbReference type="Pfam" id="PF16470">
    <property type="entry name" value="S8_pro-domain"/>
    <property type="match status" value="1"/>
</dbReference>
<organism evidence="6 7">
    <name type="scientific">Mytilus edulis</name>
    <name type="common">Blue mussel</name>
    <dbReference type="NCBI Taxonomy" id="6550"/>
    <lineage>
        <taxon>Eukaryota</taxon>
        <taxon>Metazoa</taxon>
        <taxon>Spiralia</taxon>
        <taxon>Lophotrochozoa</taxon>
        <taxon>Mollusca</taxon>
        <taxon>Bivalvia</taxon>
        <taxon>Autobranchia</taxon>
        <taxon>Pteriomorphia</taxon>
        <taxon>Mytilida</taxon>
        <taxon>Mytiloidea</taxon>
        <taxon>Mytilidae</taxon>
        <taxon>Mytilinae</taxon>
        <taxon>Mytilus</taxon>
    </lineage>
</organism>
<feature type="compositionally biased region" description="Basic residues" evidence="4">
    <location>
        <begin position="90"/>
        <end position="101"/>
    </location>
</feature>
<evidence type="ECO:0000313" key="7">
    <source>
        <dbReference type="Proteomes" id="UP000683360"/>
    </source>
</evidence>
<comment type="caution">
    <text evidence="6">The sequence shown here is derived from an EMBL/GenBank/DDBJ whole genome shotgun (WGS) entry which is preliminary data.</text>
</comment>
<keyword evidence="7" id="KW-1185">Reference proteome</keyword>
<dbReference type="SUPFAM" id="SSF54897">
    <property type="entry name" value="Protease propeptides/inhibitors"/>
    <property type="match status" value="1"/>
</dbReference>
<evidence type="ECO:0000256" key="2">
    <source>
        <dbReference type="ARBA" id="ARBA00022801"/>
    </source>
</evidence>
<gene>
    <name evidence="6" type="ORF">MEDL_2244</name>
</gene>
<dbReference type="AlphaFoldDB" id="A0A8S3PSE8"/>
<dbReference type="InterPro" id="IPR038466">
    <property type="entry name" value="S8_pro-domain_sf"/>
</dbReference>
<dbReference type="PANTHER" id="PTHR42884">
    <property type="entry name" value="PROPROTEIN CONVERTASE SUBTILISIN/KEXIN-RELATED"/>
    <property type="match status" value="1"/>
</dbReference>
<feature type="compositionally biased region" description="Basic and acidic residues" evidence="4">
    <location>
        <begin position="102"/>
        <end position="111"/>
    </location>
</feature>
<feature type="domain" description="Peptidase S8 pro-domain" evidence="5">
    <location>
        <begin position="46"/>
        <end position="106"/>
    </location>
</feature>
<evidence type="ECO:0000256" key="1">
    <source>
        <dbReference type="ARBA" id="ARBA00022670"/>
    </source>
</evidence>
<accession>A0A8S3PSE8</accession>
<dbReference type="Gene3D" id="3.30.70.850">
    <property type="entry name" value="Peptidase S8, pro-domain"/>
    <property type="match status" value="1"/>
</dbReference>
<feature type="region of interest" description="Disordered" evidence="4">
    <location>
        <begin position="85"/>
        <end position="134"/>
    </location>
</feature>
<evidence type="ECO:0000256" key="3">
    <source>
        <dbReference type="ARBA" id="ARBA00022825"/>
    </source>
</evidence>
<evidence type="ECO:0000313" key="6">
    <source>
        <dbReference type="EMBL" id="CAG2186691.1"/>
    </source>
</evidence>